<dbReference type="PROSITE" id="PS50943">
    <property type="entry name" value="HTH_CROC1"/>
    <property type="match status" value="1"/>
</dbReference>
<dbReference type="PANTHER" id="PTHR46558">
    <property type="entry name" value="TRACRIPTIONAL REGULATORY PROTEIN-RELATED-RELATED"/>
    <property type="match status" value="1"/>
</dbReference>
<dbReference type="EMBL" id="JAJEQT010000005">
    <property type="protein sequence ID" value="MCC2219084.1"/>
    <property type="molecule type" value="Genomic_DNA"/>
</dbReference>
<dbReference type="PANTHER" id="PTHR46558:SF11">
    <property type="entry name" value="HTH-TYPE TRANSCRIPTIONAL REGULATOR XRE"/>
    <property type="match status" value="1"/>
</dbReference>
<evidence type="ECO:0000313" key="3">
    <source>
        <dbReference type="EMBL" id="MCC2219084.1"/>
    </source>
</evidence>
<dbReference type="SMART" id="SM00530">
    <property type="entry name" value="HTH_XRE"/>
    <property type="match status" value="1"/>
</dbReference>
<dbReference type="Proteomes" id="UP001198495">
    <property type="component" value="Unassembled WGS sequence"/>
</dbReference>
<comment type="caution">
    <text evidence="3">The sequence shown here is derived from an EMBL/GenBank/DDBJ whole genome shotgun (WGS) entry which is preliminary data.</text>
</comment>
<organism evidence="3 4">
    <name type="scientific">Coprococcus hominis</name>
    <name type="common">ex Arizal et al. 2022</name>
    <dbReference type="NCBI Taxonomy" id="2881262"/>
    <lineage>
        <taxon>Bacteria</taxon>
        <taxon>Bacillati</taxon>
        <taxon>Bacillota</taxon>
        <taxon>Clostridia</taxon>
        <taxon>Lachnospirales</taxon>
        <taxon>Lachnospiraceae</taxon>
        <taxon>Coprococcus</taxon>
    </lineage>
</organism>
<dbReference type="CDD" id="cd00093">
    <property type="entry name" value="HTH_XRE"/>
    <property type="match status" value="1"/>
</dbReference>
<evidence type="ECO:0000259" key="2">
    <source>
        <dbReference type="PROSITE" id="PS50943"/>
    </source>
</evidence>
<accession>A0ABS8FQU8</accession>
<dbReference type="SUPFAM" id="SSF47413">
    <property type="entry name" value="lambda repressor-like DNA-binding domains"/>
    <property type="match status" value="1"/>
</dbReference>
<gene>
    <name evidence="3" type="ORF">LKD28_08560</name>
</gene>
<evidence type="ECO:0000313" key="4">
    <source>
        <dbReference type="Proteomes" id="UP001198495"/>
    </source>
</evidence>
<name>A0ABS8FQU8_9FIRM</name>
<dbReference type="RefSeq" id="WP_227573290.1">
    <property type="nucleotide sequence ID" value="NZ_JAJEQT010000005.1"/>
</dbReference>
<sequence>MRDYSFGNFISTLRERKGLSQYQLGVLVDVSDKAVSKWENGESEPSIDKLIKLSKYFGVSIDESMSFR</sequence>
<reference evidence="3 4" key="1">
    <citation type="submission" date="2021-10" db="EMBL/GenBank/DDBJ databases">
        <title>Anaerobic single-cell dispensing facilitates the cultivation of human gut bacteria.</title>
        <authorList>
            <person name="Afrizal A."/>
        </authorList>
    </citation>
    <scope>NUCLEOTIDE SEQUENCE [LARGE SCALE GENOMIC DNA]</scope>
    <source>
        <strain evidence="3 4">CLA-AA-H212</strain>
    </source>
</reference>
<dbReference type="InterPro" id="IPR001387">
    <property type="entry name" value="Cro/C1-type_HTH"/>
</dbReference>
<proteinExistence type="predicted"/>
<feature type="domain" description="HTH cro/C1-type" evidence="2">
    <location>
        <begin position="10"/>
        <end position="64"/>
    </location>
</feature>
<evidence type="ECO:0000256" key="1">
    <source>
        <dbReference type="ARBA" id="ARBA00023125"/>
    </source>
</evidence>
<dbReference type="Pfam" id="PF01381">
    <property type="entry name" value="HTH_3"/>
    <property type="match status" value="1"/>
</dbReference>
<keyword evidence="1" id="KW-0238">DNA-binding</keyword>
<dbReference type="InterPro" id="IPR010982">
    <property type="entry name" value="Lambda_DNA-bd_dom_sf"/>
</dbReference>
<dbReference type="Gene3D" id="1.10.260.40">
    <property type="entry name" value="lambda repressor-like DNA-binding domains"/>
    <property type="match status" value="1"/>
</dbReference>
<protein>
    <submittedName>
        <fullName evidence="3">Helix-turn-helix domain-containing protein</fullName>
    </submittedName>
</protein>
<keyword evidence="4" id="KW-1185">Reference proteome</keyword>